<dbReference type="GO" id="GO:0048471">
    <property type="term" value="C:perinuclear region of cytoplasm"/>
    <property type="evidence" value="ECO:0007669"/>
    <property type="project" value="TreeGrafter"/>
</dbReference>
<evidence type="ECO:0000313" key="2">
    <source>
        <dbReference type="Proteomes" id="UP000604046"/>
    </source>
</evidence>
<dbReference type="GO" id="GO:0005829">
    <property type="term" value="C:cytosol"/>
    <property type="evidence" value="ECO:0007669"/>
    <property type="project" value="TreeGrafter"/>
</dbReference>
<dbReference type="OrthoDB" id="290471at2759"/>
<dbReference type="InterPro" id="IPR027038">
    <property type="entry name" value="RanGap"/>
</dbReference>
<dbReference type="AlphaFoldDB" id="A0A812KCL5"/>
<dbReference type="InterPro" id="IPR001611">
    <property type="entry name" value="Leu-rich_rpt"/>
</dbReference>
<dbReference type="SMART" id="SM00368">
    <property type="entry name" value="LRR_RI"/>
    <property type="match status" value="5"/>
</dbReference>
<dbReference type="InterPro" id="IPR032675">
    <property type="entry name" value="LRR_dom_sf"/>
</dbReference>
<dbReference type="SUPFAM" id="SSF52047">
    <property type="entry name" value="RNI-like"/>
    <property type="match status" value="1"/>
</dbReference>
<organism evidence="1 2">
    <name type="scientific">Symbiodinium natans</name>
    <dbReference type="NCBI Taxonomy" id="878477"/>
    <lineage>
        <taxon>Eukaryota</taxon>
        <taxon>Sar</taxon>
        <taxon>Alveolata</taxon>
        <taxon>Dinophyceae</taxon>
        <taxon>Suessiales</taxon>
        <taxon>Symbiodiniaceae</taxon>
        <taxon>Symbiodinium</taxon>
    </lineage>
</organism>
<reference evidence="1" key="1">
    <citation type="submission" date="2021-02" db="EMBL/GenBank/DDBJ databases">
        <authorList>
            <person name="Dougan E. K."/>
            <person name="Rhodes N."/>
            <person name="Thang M."/>
            <person name="Chan C."/>
        </authorList>
    </citation>
    <scope>NUCLEOTIDE SEQUENCE</scope>
</reference>
<dbReference type="Gene3D" id="3.80.10.10">
    <property type="entry name" value="Ribonuclease Inhibitor"/>
    <property type="match status" value="2"/>
</dbReference>
<sequence length="554" mass="61783">MSWLRAAVLRVAGEGVRPILLGATNFPEVAKQKGAVLEKAYSLSDRAELGQFILDANIGLVRAEYFYKLHKAKIAFPRRQEAERDICQLPDGSQLSAFVTRREVREWSKGTKHCIICSVSHCWETREHPDPCRFQLEQLVNYVSLKADFYDIWLFYDYMSLFQFERQTDQEEASFRQSMANMHVLYAHESTRTLRIQSLTPKPIWEAMLSSEARVHVYHLDTGGIAERPLKDLVANRTPYGDRGWCKAEVEWSSTRTSTASNQCIDSTEGQAELDGSSPGRVPTIPEVFEKQMAQAAFTHRSDALAVFHLQKKIFFQKVSVCEESELEHLPKAEVAALARALPEYQSLRSLRLHRFDCGPAEAKAFCQAVTRLGALRELVATNCQDPVVFVKALGEALQHNSAILKIDLGFNRIGDEGAKALGEVLKQNSAITTINLDYNSIGDEGAQALGEGLKHNNAVALINLKFNCIGDVGAQAFGEALLHNSVITQIDLKRNHISDGGAKALGEALQHNSVVTQIDLKWNRISDEGWKALAPHHSRINLLPVHEPDQGCG</sequence>
<dbReference type="EMBL" id="CAJNDS010000681">
    <property type="protein sequence ID" value="CAE7227928.1"/>
    <property type="molecule type" value="Genomic_DNA"/>
</dbReference>
<dbReference type="GO" id="GO:0006913">
    <property type="term" value="P:nucleocytoplasmic transport"/>
    <property type="evidence" value="ECO:0007669"/>
    <property type="project" value="TreeGrafter"/>
</dbReference>
<dbReference type="Proteomes" id="UP000604046">
    <property type="component" value="Unassembled WGS sequence"/>
</dbReference>
<accession>A0A812KCL5</accession>
<dbReference type="GO" id="GO:0005096">
    <property type="term" value="F:GTPase activator activity"/>
    <property type="evidence" value="ECO:0007669"/>
    <property type="project" value="InterPro"/>
</dbReference>
<proteinExistence type="predicted"/>
<dbReference type="GO" id="GO:0005634">
    <property type="term" value="C:nucleus"/>
    <property type="evidence" value="ECO:0007669"/>
    <property type="project" value="TreeGrafter"/>
</dbReference>
<dbReference type="PANTHER" id="PTHR24113:SF15">
    <property type="entry name" value="NACHT DOMAIN-CONTAINING PROTEIN"/>
    <property type="match status" value="1"/>
</dbReference>
<gene>
    <name evidence="1" type="primary">NLRC3</name>
    <name evidence="1" type="ORF">SNAT2548_LOCUS9031</name>
</gene>
<dbReference type="Pfam" id="PF13516">
    <property type="entry name" value="LRR_6"/>
    <property type="match status" value="5"/>
</dbReference>
<dbReference type="PANTHER" id="PTHR24113">
    <property type="entry name" value="RAN GTPASE-ACTIVATING PROTEIN 1"/>
    <property type="match status" value="1"/>
</dbReference>
<comment type="caution">
    <text evidence="1">The sequence shown here is derived from an EMBL/GenBank/DDBJ whole genome shotgun (WGS) entry which is preliminary data.</text>
</comment>
<protein>
    <submittedName>
        <fullName evidence="1">NLRC3 protein</fullName>
    </submittedName>
</protein>
<evidence type="ECO:0000313" key="1">
    <source>
        <dbReference type="EMBL" id="CAE7227928.1"/>
    </source>
</evidence>
<keyword evidence="2" id="KW-1185">Reference proteome</keyword>
<name>A0A812KCL5_9DINO</name>
<dbReference type="GO" id="GO:0031267">
    <property type="term" value="F:small GTPase binding"/>
    <property type="evidence" value="ECO:0007669"/>
    <property type="project" value="TreeGrafter"/>
</dbReference>